<dbReference type="OrthoDB" id="3053196at2759"/>
<keyword evidence="11" id="KW-1185">Reference proteome</keyword>
<feature type="transmembrane region" description="Helical" evidence="8">
    <location>
        <begin position="153"/>
        <end position="176"/>
    </location>
</feature>
<comment type="similarity">
    <text evidence="2">Belongs to the TRAM family.</text>
</comment>
<keyword evidence="4 8" id="KW-0812">Transmembrane</keyword>
<feature type="transmembrane region" description="Helical" evidence="8">
    <location>
        <begin position="122"/>
        <end position="141"/>
    </location>
</feature>
<accession>A0A5E4M3E3</accession>
<dbReference type="PANTHER" id="PTHR12371:SF11">
    <property type="entry name" value="TRANSLOCATING CHAIN-ASSOCIATED MEMBRANE PROTEIN"/>
    <property type="match status" value="1"/>
</dbReference>
<gene>
    <name evidence="10" type="ORF">CINCED_3A011993</name>
</gene>
<evidence type="ECO:0000256" key="5">
    <source>
        <dbReference type="ARBA" id="ARBA00022927"/>
    </source>
</evidence>
<evidence type="ECO:0000313" key="10">
    <source>
        <dbReference type="EMBL" id="VVC26455.1"/>
    </source>
</evidence>
<dbReference type="GO" id="GO:0005789">
    <property type="term" value="C:endoplasmic reticulum membrane"/>
    <property type="evidence" value="ECO:0007669"/>
    <property type="project" value="TreeGrafter"/>
</dbReference>
<sequence length="388" mass="44576">MAPTKGRKSAANKNSPMLSHDFVIQNHADIVSCVAMLLVIGLMVQFTSPISSLFVALQYGQTSDPNTNVVYTYGTGPKDLCAVFFYFLICIIFHAIIQEYVLDKISRKLHLSKSKNSKFNEIGQLVIFYTISIIWALDIIVKGNWITDVTLLWVGYPNYILSFSIKFFYIIQFAYWAHNFPELYFQKVKKEDMFNRVKYSVLYLAYISFVYITNFHRTGLVVLLLYYISVFVKLGVTLVDITEKEEDSPKVKFAQKVYHWVFSLVQISILLLSQYMWWFGLKFVHYTGGARDFNYGTFKLVCSIGSLTVQALILNELCNELKFTGITITIPPRIMKLLPKSKSRIDNANKKRKITSNRKFNELTEADQNIKKTLKTAAKKAAKTKGSK</sequence>
<evidence type="ECO:0000256" key="8">
    <source>
        <dbReference type="SAM" id="Phobius"/>
    </source>
</evidence>
<dbReference type="EMBL" id="CABPRJ010000034">
    <property type="protein sequence ID" value="VVC26455.1"/>
    <property type="molecule type" value="Genomic_DNA"/>
</dbReference>
<keyword evidence="6 8" id="KW-1133">Transmembrane helix</keyword>
<name>A0A5E4M3E3_9HEMI</name>
<dbReference type="Proteomes" id="UP000325440">
    <property type="component" value="Unassembled WGS sequence"/>
</dbReference>
<dbReference type="GO" id="GO:0045048">
    <property type="term" value="P:protein insertion into ER membrane"/>
    <property type="evidence" value="ECO:0007669"/>
    <property type="project" value="TreeGrafter"/>
</dbReference>
<dbReference type="Pfam" id="PF03798">
    <property type="entry name" value="TRAM_LAG1_CLN8"/>
    <property type="match status" value="1"/>
</dbReference>
<feature type="domain" description="TLC" evidence="9">
    <location>
        <begin position="117"/>
        <end position="329"/>
    </location>
</feature>
<proteinExistence type="inferred from homology"/>
<protein>
    <submittedName>
        <fullName evidence="10">TRAM/LAG1/CLN8 homology domain,TRAM1-like protein</fullName>
    </submittedName>
</protein>
<feature type="transmembrane region" description="Helical" evidence="8">
    <location>
        <begin position="219"/>
        <end position="236"/>
    </location>
</feature>
<dbReference type="SMART" id="SM00724">
    <property type="entry name" value="TLC"/>
    <property type="match status" value="1"/>
</dbReference>
<dbReference type="InterPro" id="IPR006634">
    <property type="entry name" value="TLC-dom"/>
</dbReference>
<evidence type="ECO:0000256" key="1">
    <source>
        <dbReference type="ARBA" id="ARBA00004141"/>
    </source>
</evidence>
<organism evidence="10 11">
    <name type="scientific">Cinara cedri</name>
    <dbReference type="NCBI Taxonomy" id="506608"/>
    <lineage>
        <taxon>Eukaryota</taxon>
        <taxon>Metazoa</taxon>
        <taxon>Ecdysozoa</taxon>
        <taxon>Arthropoda</taxon>
        <taxon>Hexapoda</taxon>
        <taxon>Insecta</taxon>
        <taxon>Pterygota</taxon>
        <taxon>Neoptera</taxon>
        <taxon>Paraneoptera</taxon>
        <taxon>Hemiptera</taxon>
        <taxon>Sternorrhyncha</taxon>
        <taxon>Aphidomorpha</taxon>
        <taxon>Aphidoidea</taxon>
        <taxon>Aphididae</taxon>
        <taxon>Lachninae</taxon>
        <taxon>Cinara</taxon>
    </lineage>
</organism>
<reference evidence="10 11" key="1">
    <citation type="submission" date="2019-08" db="EMBL/GenBank/DDBJ databases">
        <authorList>
            <person name="Alioto T."/>
            <person name="Alioto T."/>
            <person name="Gomez Garrido J."/>
        </authorList>
    </citation>
    <scope>NUCLEOTIDE SEQUENCE [LARGE SCALE GENOMIC DNA]</scope>
</reference>
<dbReference type="PANTHER" id="PTHR12371">
    <property type="entry name" value="TRANSLOCATION ASSOCIATED MEMBRANE PROTEIN"/>
    <property type="match status" value="1"/>
</dbReference>
<keyword evidence="5" id="KW-0653">Protein transport</keyword>
<comment type="subcellular location">
    <subcellularLocation>
        <location evidence="1">Membrane</location>
        <topology evidence="1">Multi-pass membrane protein</topology>
    </subcellularLocation>
</comment>
<feature type="transmembrane region" description="Helical" evidence="8">
    <location>
        <begin position="197"/>
        <end position="213"/>
    </location>
</feature>
<evidence type="ECO:0000256" key="6">
    <source>
        <dbReference type="ARBA" id="ARBA00022989"/>
    </source>
</evidence>
<feature type="transmembrane region" description="Helical" evidence="8">
    <location>
        <begin position="257"/>
        <end position="277"/>
    </location>
</feature>
<dbReference type="GO" id="GO:0006616">
    <property type="term" value="P:SRP-dependent cotranslational protein targeting to membrane, translocation"/>
    <property type="evidence" value="ECO:0007669"/>
    <property type="project" value="InterPro"/>
</dbReference>
<evidence type="ECO:0000313" key="11">
    <source>
        <dbReference type="Proteomes" id="UP000325440"/>
    </source>
</evidence>
<evidence type="ECO:0000256" key="4">
    <source>
        <dbReference type="ARBA" id="ARBA00022692"/>
    </source>
</evidence>
<evidence type="ECO:0000256" key="2">
    <source>
        <dbReference type="ARBA" id="ARBA00005999"/>
    </source>
</evidence>
<dbReference type="AlphaFoldDB" id="A0A5E4M3E3"/>
<dbReference type="InterPro" id="IPR016447">
    <property type="entry name" value="Translocation_assoc_membrane"/>
</dbReference>
<keyword evidence="3" id="KW-0813">Transport</keyword>
<feature type="transmembrane region" description="Helical" evidence="8">
    <location>
        <begin position="34"/>
        <end position="60"/>
    </location>
</feature>
<evidence type="ECO:0000259" key="9">
    <source>
        <dbReference type="SMART" id="SM00724"/>
    </source>
</evidence>
<keyword evidence="7 8" id="KW-0472">Membrane</keyword>
<evidence type="ECO:0000256" key="7">
    <source>
        <dbReference type="ARBA" id="ARBA00023136"/>
    </source>
</evidence>
<evidence type="ECO:0000256" key="3">
    <source>
        <dbReference type="ARBA" id="ARBA00022448"/>
    </source>
</evidence>
<feature type="transmembrane region" description="Helical" evidence="8">
    <location>
        <begin position="80"/>
        <end position="102"/>
    </location>
</feature>